<name>M5FVJ8_DACPD</name>
<feature type="compositionally biased region" description="Basic and acidic residues" evidence="2">
    <location>
        <begin position="570"/>
        <end position="588"/>
    </location>
</feature>
<dbReference type="Gene3D" id="2.30.29.30">
    <property type="entry name" value="Pleckstrin-homology domain (PH domain)/Phosphotyrosine-binding domain (PTB)"/>
    <property type="match status" value="1"/>
</dbReference>
<feature type="region of interest" description="Disordered" evidence="2">
    <location>
        <begin position="115"/>
        <end position="141"/>
    </location>
</feature>
<evidence type="ECO:0000256" key="1">
    <source>
        <dbReference type="SAM" id="Coils"/>
    </source>
</evidence>
<dbReference type="InterPro" id="IPR041681">
    <property type="entry name" value="PH_9"/>
</dbReference>
<feature type="region of interest" description="Disordered" evidence="2">
    <location>
        <begin position="201"/>
        <end position="221"/>
    </location>
</feature>
<dbReference type="InterPro" id="IPR001849">
    <property type="entry name" value="PH_domain"/>
</dbReference>
<evidence type="ECO:0000313" key="5">
    <source>
        <dbReference type="Proteomes" id="UP000030653"/>
    </source>
</evidence>
<keyword evidence="1" id="KW-0175">Coiled coil</keyword>
<feature type="region of interest" description="Disordered" evidence="2">
    <location>
        <begin position="1"/>
        <end position="24"/>
    </location>
</feature>
<feature type="compositionally biased region" description="Low complexity" evidence="2">
    <location>
        <begin position="117"/>
        <end position="133"/>
    </location>
</feature>
<gene>
    <name evidence="4" type="ORF">DACRYDRAFT_97186</name>
</gene>
<feature type="domain" description="PH" evidence="3">
    <location>
        <begin position="231"/>
        <end position="355"/>
    </location>
</feature>
<dbReference type="SUPFAM" id="SSF50729">
    <property type="entry name" value="PH domain-like"/>
    <property type="match status" value="1"/>
</dbReference>
<evidence type="ECO:0000313" key="4">
    <source>
        <dbReference type="EMBL" id="EJT97361.1"/>
    </source>
</evidence>
<feature type="compositionally biased region" description="Basic and acidic residues" evidence="2">
    <location>
        <begin position="1"/>
        <end position="12"/>
    </location>
</feature>
<evidence type="ECO:0000259" key="3">
    <source>
        <dbReference type="PROSITE" id="PS50003"/>
    </source>
</evidence>
<dbReference type="SMART" id="SM00233">
    <property type="entry name" value="PH"/>
    <property type="match status" value="1"/>
</dbReference>
<feature type="coiled-coil region" evidence="1">
    <location>
        <begin position="428"/>
        <end position="455"/>
    </location>
</feature>
<dbReference type="Pfam" id="PF15410">
    <property type="entry name" value="PH_9"/>
    <property type="match status" value="1"/>
</dbReference>
<sequence>MVITLEKKEHGHQTAASMSVPTLRKSESEVSVDEAAAAASTTKSTLQGYGKNWDSEMEALLRDMYNGVKAQQILQPITNMSVSSTNLAGTGRRPSVRTAANLKRGSIRGLHQLLSAQGGPQSPYSSAGGSSSSIDGRLSPAPSFATSETNFGSGSTLFTPTIGFASNLSHTIIKESLSEDSDGNRVLRALGNAAGRRDLASPSMASLVSQGRESAEDEELSDEELALLGPPWAKEGMLCRKQYWEITGKRAKNKDWKDVFVVIQKGELSMFIFGEGSSNRGGGGVGGGNWLSNAQQVGGVSLSHSLAHVLPPPGYNRQRPHCFVLTLSDGAVYFFQAGTEDLVNEWVSTCNYWAARFSKEPLQGGVSNMEYGWNRVMPGSSAYAVEQRSDAISIKSSSISLRIGNTPHADRTLIAEWKAPMAPSVHSTLDEETQLEALQKHVKTLQNDLDAHTQLKEPMLQLYTPRSTLYARALANWEKKSQYLLSEVVKYTSYVESLRNAMLLRLKKQGEKAMERALNKGSTAIVELVAPSSVTVSSGSTVVTGATRKTSSAPVDTIHEVPEPVTPAKSEFHGSNLEHRRESAEAEP</sequence>
<organism evidence="4 5">
    <name type="scientific">Dacryopinax primogenitus (strain DJM 731)</name>
    <name type="common">Brown rot fungus</name>
    <dbReference type="NCBI Taxonomy" id="1858805"/>
    <lineage>
        <taxon>Eukaryota</taxon>
        <taxon>Fungi</taxon>
        <taxon>Dikarya</taxon>
        <taxon>Basidiomycota</taxon>
        <taxon>Agaricomycotina</taxon>
        <taxon>Dacrymycetes</taxon>
        <taxon>Dacrymycetales</taxon>
        <taxon>Dacrymycetaceae</taxon>
        <taxon>Dacryopinax</taxon>
    </lineage>
</organism>
<proteinExistence type="predicted"/>
<dbReference type="RefSeq" id="XP_040624259.1">
    <property type="nucleotide sequence ID" value="XM_040777432.1"/>
</dbReference>
<dbReference type="OrthoDB" id="2157641at2759"/>
<dbReference type="STRING" id="1858805.M5FVJ8"/>
<dbReference type="Proteomes" id="UP000030653">
    <property type="component" value="Unassembled WGS sequence"/>
</dbReference>
<feature type="compositionally biased region" description="Polar residues" evidence="2">
    <location>
        <begin position="203"/>
        <end position="212"/>
    </location>
</feature>
<protein>
    <recommendedName>
        <fullName evidence="3">PH domain-containing protein</fullName>
    </recommendedName>
</protein>
<accession>M5FVJ8</accession>
<feature type="region of interest" description="Disordered" evidence="2">
    <location>
        <begin position="545"/>
        <end position="588"/>
    </location>
</feature>
<dbReference type="GeneID" id="63692494"/>
<dbReference type="AlphaFoldDB" id="M5FVJ8"/>
<dbReference type="OMA" id="GRESIMM"/>
<evidence type="ECO:0000256" key="2">
    <source>
        <dbReference type="SAM" id="MobiDB-lite"/>
    </source>
</evidence>
<dbReference type="PROSITE" id="PS50003">
    <property type="entry name" value="PH_DOMAIN"/>
    <property type="match status" value="1"/>
</dbReference>
<dbReference type="EMBL" id="JH795877">
    <property type="protein sequence ID" value="EJT97361.1"/>
    <property type="molecule type" value="Genomic_DNA"/>
</dbReference>
<reference evidence="4 5" key="1">
    <citation type="journal article" date="2012" name="Science">
        <title>The Paleozoic origin of enzymatic lignin decomposition reconstructed from 31 fungal genomes.</title>
        <authorList>
            <person name="Floudas D."/>
            <person name="Binder M."/>
            <person name="Riley R."/>
            <person name="Barry K."/>
            <person name="Blanchette R.A."/>
            <person name="Henrissat B."/>
            <person name="Martinez A.T."/>
            <person name="Otillar R."/>
            <person name="Spatafora J.W."/>
            <person name="Yadav J.S."/>
            <person name="Aerts A."/>
            <person name="Benoit I."/>
            <person name="Boyd A."/>
            <person name="Carlson A."/>
            <person name="Copeland A."/>
            <person name="Coutinho P.M."/>
            <person name="de Vries R.P."/>
            <person name="Ferreira P."/>
            <person name="Findley K."/>
            <person name="Foster B."/>
            <person name="Gaskell J."/>
            <person name="Glotzer D."/>
            <person name="Gorecki P."/>
            <person name="Heitman J."/>
            <person name="Hesse C."/>
            <person name="Hori C."/>
            <person name="Igarashi K."/>
            <person name="Jurgens J.A."/>
            <person name="Kallen N."/>
            <person name="Kersten P."/>
            <person name="Kohler A."/>
            <person name="Kuees U."/>
            <person name="Kumar T.K.A."/>
            <person name="Kuo A."/>
            <person name="LaButti K."/>
            <person name="Larrondo L.F."/>
            <person name="Lindquist E."/>
            <person name="Ling A."/>
            <person name="Lombard V."/>
            <person name="Lucas S."/>
            <person name="Lundell T."/>
            <person name="Martin R."/>
            <person name="McLaughlin D.J."/>
            <person name="Morgenstern I."/>
            <person name="Morin E."/>
            <person name="Murat C."/>
            <person name="Nagy L.G."/>
            <person name="Nolan M."/>
            <person name="Ohm R.A."/>
            <person name="Patyshakuliyeva A."/>
            <person name="Rokas A."/>
            <person name="Ruiz-Duenas F.J."/>
            <person name="Sabat G."/>
            <person name="Salamov A."/>
            <person name="Samejima M."/>
            <person name="Schmutz J."/>
            <person name="Slot J.C."/>
            <person name="St John F."/>
            <person name="Stenlid J."/>
            <person name="Sun H."/>
            <person name="Sun S."/>
            <person name="Syed K."/>
            <person name="Tsang A."/>
            <person name="Wiebenga A."/>
            <person name="Young D."/>
            <person name="Pisabarro A."/>
            <person name="Eastwood D.C."/>
            <person name="Martin F."/>
            <person name="Cullen D."/>
            <person name="Grigoriev I.V."/>
            <person name="Hibbett D.S."/>
        </authorList>
    </citation>
    <scope>NUCLEOTIDE SEQUENCE [LARGE SCALE GENOMIC DNA]</scope>
    <source>
        <strain evidence="4 5">DJM-731 SS1</strain>
    </source>
</reference>
<keyword evidence="5" id="KW-1185">Reference proteome</keyword>
<dbReference type="InterPro" id="IPR011993">
    <property type="entry name" value="PH-like_dom_sf"/>
</dbReference>
<dbReference type="HOGENOM" id="CLU_013090_0_0_1"/>